<sequence length="186" mass="19641">MSKRATIAVDIQNDYFPGGRFPLEGMEQAAANARAVLDAARERGDLIVHVRHEFADASAPFFHPGSPGADINPAAAPQGDEVVLTKNNVNAFKDTDLQRILDDNGITDVVIVGAMSHMCIDAATRAASDLGYRTTVIADACATRDLEFQGTTVPAAQVHAAMMSGLAFGYATVTDARDWIGNPPAA</sequence>
<dbReference type="InterPro" id="IPR036380">
    <property type="entry name" value="Isochorismatase-like_sf"/>
</dbReference>
<name>A0ABS1S066_9RHOB</name>
<keyword evidence="4" id="KW-1185">Reference proteome</keyword>
<evidence type="ECO:0000259" key="2">
    <source>
        <dbReference type="Pfam" id="PF00857"/>
    </source>
</evidence>
<evidence type="ECO:0000256" key="1">
    <source>
        <dbReference type="ARBA" id="ARBA00022801"/>
    </source>
</evidence>
<dbReference type="Pfam" id="PF00857">
    <property type="entry name" value="Isochorismatase"/>
    <property type="match status" value="1"/>
</dbReference>
<dbReference type="PANTHER" id="PTHR43540:SF1">
    <property type="entry name" value="ISOCHORISMATASE HYDROLASE"/>
    <property type="match status" value="1"/>
</dbReference>
<reference evidence="3 4" key="1">
    <citation type="submission" date="2021-01" db="EMBL/GenBank/DDBJ databases">
        <title>011410 draft genome.</title>
        <authorList>
            <person name="Lang L."/>
        </authorList>
    </citation>
    <scope>NUCLEOTIDE SEQUENCE [LARGE SCALE GENOMIC DNA]</scope>
    <source>
        <strain evidence="3 4">KCTC 42845</strain>
    </source>
</reference>
<protein>
    <submittedName>
        <fullName evidence="3">Cysteine hydrolase</fullName>
    </submittedName>
</protein>
<dbReference type="InterPro" id="IPR000868">
    <property type="entry name" value="Isochorismatase-like_dom"/>
</dbReference>
<keyword evidence="1 3" id="KW-0378">Hydrolase</keyword>
<proteinExistence type="predicted"/>
<evidence type="ECO:0000313" key="4">
    <source>
        <dbReference type="Proteomes" id="UP000644749"/>
    </source>
</evidence>
<dbReference type="Proteomes" id="UP000644749">
    <property type="component" value="Unassembled WGS sequence"/>
</dbReference>
<dbReference type="CDD" id="cd01014">
    <property type="entry name" value="nicotinamidase_related"/>
    <property type="match status" value="1"/>
</dbReference>
<dbReference type="Gene3D" id="3.40.50.850">
    <property type="entry name" value="Isochorismatase-like"/>
    <property type="match status" value="1"/>
</dbReference>
<comment type="caution">
    <text evidence="3">The sequence shown here is derived from an EMBL/GenBank/DDBJ whole genome shotgun (WGS) entry which is preliminary data.</text>
</comment>
<dbReference type="EMBL" id="JAESHT010000001">
    <property type="protein sequence ID" value="MBL3672094.1"/>
    <property type="molecule type" value="Genomic_DNA"/>
</dbReference>
<dbReference type="SUPFAM" id="SSF52499">
    <property type="entry name" value="Isochorismatase-like hydrolases"/>
    <property type="match status" value="1"/>
</dbReference>
<gene>
    <name evidence="3" type="ORF">JL111_01225</name>
</gene>
<dbReference type="GO" id="GO:0016787">
    <property type="term" value="F:hydrolase activity"/>
    <property type="evidence" value="ECO:0007669"/>
    <property type="project" value="UniProtKB-KW"/>
</dbReference>
<accession>A0ABS1S066</accession>
<dbReference type="InterPro" id="IPR050272">
    <property type="entry name" value="Isochorismatase-like_hydrls"/>
</dbReference>
<evidence type="ECO:0000313" key="3">
    <source>
        <dbReference type="EMBL" id="MBL3672094.1"/>
    </source>
</evidence>
<dbReference type="PANTHER" id="PTHR43540">
    <property type="entry name" value="PEROXYUREIDOACRYLATE/UREIDOACRYLATE AMIDOHYDROLASE-RELATED"/>
    <property type="match status" value="1"/>
</dbReference>
<organism evidence="3 4">
    <name type="scientific">Paracoccus aerius</name>
    <dbReference type="NCBI Taxonomy" id="1915382"/>
    <lineage>
        <taxon>Bacteria</taxon>
        <taxon>Pseudomonadati</taxon>
        <taxon>Pseudomonadota</taxon>
        <taxon>Alphaproteobacteria</taxon>
        <taxon>Rhodobacterales</taxon>
        <taxon>Paracoccaceae</taxon>
        <taxon>Paracoccus</taxon>
    </lineage>
</organism>
<feature type="domain" description="Isochorismatase-like" evidence="2">
    <location>
        <begin position="5"/>
        <end position="151"/>
    </location>
</feature>
<dbReference type="RefSeq" id="WP_191307956.1">
    <property type="nucleotide sequence ID" value="NZ_BNCL01000002.1"/>
</dbReference>